<feature type="compositionally biased region" description="Basic and acidic residues" evidence="1">
    <location>
        <begin position="596"/>
        <end position="618"/>
    </location>
</feature>
<reference evidence="3" key="1">
    <citation type="journal article" date="2017" name="Nat. Commun.">
        <title>The asparagus genome sheds light on the origin and evolution of a young Y chromosome.</title>
        <authorList>
            <person name="Harkess A."/>
            <person name="Zhou J."/>
            <person name="Xu C."/>
            <person name="Bowers J.E."/>
            <person name="Van der Hulst R."/>
            <person name="Ayyampalayam S."/>
            <person name="Mercati F."/>
            <person name="Riccardi P."/>
            <person name="McKain M.R."/>
            <person name="Kakrana A."/>
            <person name="Tang H."/>
            <person name="Ray J."/>
            <person name="Groenendijk J."/>
            <person name="Arikit S."/>
            <person name="Mathioni S.M."/>
            <person name="Nakano M."/>
            <person name="Shan H."/>
            <person name="Telgmann-Rauber A."/>
            <person name="Kanno A."/>
            <person name="Yue Z."/>
            <person name="Chen H."/>
            <person name="Li W."/>
            <person name="Chen Y."/>
            <person name="Xu X."/>
            <person name="Zhang Y."/>
            <person name="Luo S."/>
            <person name="Chen H."/>
            <person name="Gao J."/>
            <person name="Mao Z."/>
            <person name="Pires J.C."/>
            <person name="Luo M."/>
            <person name="Kudrna D."/>
            <person name="Wing R.A."/>
            <person name="Meyers B.C."/>
            <person name="Yi K."/>
            <person name="Kong H."/>
            <person name="Lavrijsen P."/>
            <person name="Sunseri F."/>
            <person name="Falavigna A."/>
            <person name="Ye Y."/>
            <person name="Leebens-Mack J.H."/>
            <person name="Chen G."/>
        </authorList>
    </citation>
    <scope>NUCLEOTIDE SEQUENCE [LARGE SCALE GENOMIC DNA]</scope>
    <source>
        <strain evidence="3">cv. DH0086</strain>
    </source>
</reference>
<feature type="compositionally biased region" description="Low complexity" evidence="1">
    <location>
        <begin position="122"/>
        <end position="155"/>
    </location>
</feature>
<feature type="compositionally biased region" description="Basic and acidic residues" evidence="1">
    <location>
        <begin position="210"/>
        <end position="295"/>
    </location>
</feature>
<feature type="compositionally biased region" description="Basic and acidic residues" evidence="1">
    <location>
        <begin position="378"/>
        <end position="401"/>
    </location>
</feature>
<protein>
    <submittedName>
        <fullName evidence="2">Uncharacterized protein</fullName>
    </submittedName>
</protein>
<proteinExistence type="predicted"/>
<feature type="compositionally biased region" description="Low complexity" evidence="1">
    <location>
        <begin position="64"/>
        <end position="93"/>
    </location>
</feature>
<feature type="region of interest" description="Disordered" evidence="1">
    <location>
        <begin position="576"/>
        <end position="618"/>
    </location>
</feature>
<sequence>MRCALNELKRFSYAHLKSAELFQPKKKNHSRTPPPPLRIPSRLPTPALSSQPPPQPQPQPQPAPAARRAQKSPSPSPSPSRKSSPRLTPSPSRLDAKPSSPPREVAASTATKTKPSPPPTPTTEGSSLPPSPLLSSAPSPESAEKPSSSQSQPPAERTPQIPTKPIEKSEEELASTDPLPEKAPTPAQLPKPQSKREESKQEPEPSLLSPEHRISDEKPGEVLKERTKANSELKQDIEPSEQQKLDKEPKSIPDDKTKPSMEARQEIHASQEPKLNEKPESMPKDKTETDLEPKQETQASQVPKLDERPKEITEQKAKPKPEKEQERKPTETLKSDRIAEESKKEKPQTEAEIRKKPTDARDKKMERALSSMMADVQSDTKVRVPEKLKDEEKVNSKEQHRSIGKVSKVSISTGPWDSSCDDERPNIQKEIKEGLSKLVQKLTIEHSGRTGIDQGVSILTLAGKNKGATMFIGSKKQGKDDVMETKGEERSRDTPVTATVNSNVQSINNSVLNESKCEEKNPGVHLVVSSKPTEPVSIKGLMEALKPQKTASSVTTPQKLTYEPNVRRRCLRGLFMEPSEDDIEDPQKPRRHGCRVRCDEQKKGKEGKDDEGTSKRNY</sequence>
<feature type="compositionally biased region" description="Pro residues" evidence="1">
    <location>
        <begin position="51"/>
        <end position="63"/>
    </location>
</feature>
<dbReference type="PANTHER" id="PTHR33472:SF24">
    <property type="entry name" value="VEGETATIVE CELL WALL PROTEIN GP1-LIKE"/>
    <property type="match status" value="1"/>
</dbReference>
<dbReference type="Gramene" id="ONK68382">
    <property type="protein sequence ID" value="ONK68382"/>
    <property type="gene ID" value="A4U43_C05F10840"/>
</dbReference>
<name>A0A5P1EQU2_ASPOF</name>
<dbReference type="Proteomes" id="UP000243459">
    <property type="component" value="Chromosome 5"/>
</dbReference>
<dbReference type="AlphaFoldDB" id="A0A5P1EQU2"/>
<evidence type="ECO:0000313" key="3">
    <source>
        <dbReference type="Proteomes" id="UP000243459"/>
    </source>
</evidence>
<feature type="region of interest" description="Disordered" evidence="1">
    <location>
        <begin position="19"/>
        <end position="424"/>
    </location>
</feature>
<feature type="compositionally biased region" description="Basic and acidic residues" evidence="1">
    <location>
        <begin position="304"/>
        <end position="367"/>
    </location>
</feature>
<dbReference type="EMBL" id="CM007385">
    <property type="protein sequence ID" value="ONK68382.1"/>
    <property type="molecule type" value="Genomic_DNA"/>
</dbReference>
<feature type="compositionally biased region" description="Basic and acidic residues" evidence="1">
    <location>
        <begin position="477"/>
        <end position="493"/>
    </location>
</feature>
<organism evidence="2 3">
    <name type="scientific">Asparagus officinalis</name>
    <name type="common">Garden asparagus</name>
    <dbReference type="NCBI Taxonomy" id="4686"/>
    <lineage>
        <taxon>Eukaryota</taxon>
        <taxon>Viridiplantae</taxon>
        <taxon>Streptophyta</taxon>
        <taxon>Embryophyta</taxon>
        <taxon>Tracheophyta</taxon>
        <taxon>Spermatophyta</taxon>
        <taxon>Magnoliopsida</taxon>
        <taxon>Liliopsida</taxon>
        <taxon>Asparagales</taxon>
        <taxon>Asparagaceae</taxon>
        <taxon>Asparagoideae</taxon>
        <taxon>Asparagus</taxon>
    </lineage>
</organism>
<dbReference type="PANTHER" id="PTHR33472">
    <property type="entry name" value="OS01G0106600 PROTEIN"/>
    <property type="match status" value="1"/>
</dbReference>
<feature type="compositionally biased region" description="Low complexity" evidence="1">
    <location>
        <begin position="39"/>
        <end position="50"/>
    </location>
</feature>
<feature type="region of interest" description="Disordered" evidence="1">
    <location>
        <begin position="476"/>
        <end position="496"/>
    </location>
</feature>
<dbReference type="OMA" id="GCRVGCN"/>
<accession>A0A5P1EQU2</accession>
<evidence type="ECO:0000313" key="2">
    <source>
        <dbReference type="EMBL" id="ONK68382.1"/>
    </source>
</evidence>
<gene>
    <name evidence="2" type="ORF">A4U43_C05F10840</name>
</gene>
<evidence type="ECO:0000256" key="1">
    <source>
        <dbReference type="SAM" id="MobiDB-lite"/>
    </source>
</evidence>
<keyword evidence="3" id="KW-1185">Reference proteome</keyword>
<feature type="compositionally biased region" description="Basic and acidic residues" evidence="1">
    <location>
        <begin position="194"/>
        <end position="203"/>
    </location>
</feature>